<dbReference type="InterPro" id="IPR043129">
    <property type="entry name" value="ATPase_NBD"/>
</dbReference>
<dbReference type="Gene3D" id="1.10.10.10">
    <property type="entry name" value="Winged helix-like DNA-binding domain superfamily/Winged helix DNA-binding domain"/>
    <property type="match status" value="1"/>
</dbReference>
<dbReference type="EMBL" id="SMAD01000011">
    <property type="protein sequence ID" value="TCS85651.1"/>
    <property type="molecule type" value="Genomic_DNA"/>
</dbReference>
<dbReference type="Proteomes" id="UP000295807">
    <property type="component" value="Unassembled WGS sequence"/>
</dbReference>
<dbReference type="PANTHER" id="PTHR18964">
    <property type="entry name" value="ROK (REPRESSOR, ORF, KINASE) FAMILY"/>
    <property type="match status" value="1"/>
</dbReference>
<evidence type="ECO:0000313" key="3">
    <source>
        <dbReference type="Proteomes" id="UP000295807"/>
    </source>
</evidence>
<dbReference type="Pfam" id="PF00480">
    <property type="entry name" value="ROK"/>
    <property type="match status" value="1"/>
</dbReference>
<comment type="caution">
    <text evidence="2">The sequence shown here is derived from an EMBL/GenBank/DDBJ whole genome shotgun (WGS) entry which is preliminary data.</text>
</comment>
<evidence type="ECO:0000313" key="2">
    <source>
        <dbReference type="EMBL" id="TCS85651.1"/>
    </source>
</evidence>
<reference evidence="2 3" key="1">
    <citation type="submission" date="2019-03" db="EMBL/GenBank/DDBJ databases">
        <title>Genomic Encyclopedia of Type Strains, Phase IV (KMG-IV): sequencing the most valuable type-strain genomes for metagenomic binning, comparative biology and taxonomic classification.</title>
        <authorList>
            <person name="Goeker M."/>
        </authorList>
    </citation>
    <scope>NUCLEOTIDE SEQUENCE [LARGE SCALE GENOMIC DNA]</scope>
    <source>
        <strain evidence="2 3">DSM 21100</strain>
    </source>
</reference>
<keyword evidence="2" id="KW-0808">Transferase</keyword>
<accession>A0A4R3KN44</accession>
<dbReference type="AlphaFoldDB" id="A0A4R3KN44"/>
<organism evidence="2 3">
    <name type="scientific">Anseongella ginsenosidimutans</name>
    <dbReference type="NCBI Taxonomy" id="496056"/>
    <lineage>
        <taxon>Bacteria</taxon>
        <taxon>Pseudomonadati</taxon>
        <taxon>Bacteroidota</taxon>
        <taxon>Sphingobacteriia</taxon>
        <taxon>Sphingobacteriales</taxon>
        <taxon>Sphingobacteriaceae</taxon>
        <taxon>Anseongella</taxon>
    </lineage>
</organism>
<dbReference type="GO" id="GO:0016301">
    <property type="term" value="F:kinase activity"/>
    <property type="evidence" value="ECO:0007669"/>
    <property type="project" value="UniProtKB-KW"/>
</dbReference>
<dbReference type="OrthoDB" id="9810372at2"/>
<dbReference type="PANTHER" id="PTHR18964:SF149">
    <property type="entry name" value="BIFUNCTIONAL UDP-N-ACETYLGLUCOSAMINE 2-EPIMERASE_N-ACETYLMANNOSAMINE KINASE"/>
    <property type="match status" value="1"/>
</dbReference>
<keyword evidence="3" id="KW-1185">Reference proteome</keyword>
<keyword evidence="2" id="KW-0418">Kinase</keyword>
<sequence length="396" mass="42481">MRLKDKNKELKNRVLKQLYFRQSMSHADLSALINKSLPIVSRAVSELIEEGLVVEQGYAPSSGGRRPLIYSLRPDGMFVLSVAMDQLSTQMVMVDMLNRPVTDTETFDLELPRNSPALSTLTDRIKAFIKKSGIQKEKIIGVGIGMPGFVDPQKGINYTFLDAGESSIPGYISNALDLPVYIDNDSSLVALAELKFGAAKSLENAMVVNMGWGIGLGMIVNGELFRGHSGFAGEFSHIPISENGALCGCGKRGCLETECSLLVVARKAREEITGGRVSNLQFSVNDPPEKIIEVVTEGARKGDQLAVELFSDAGYVIGKGLAILIHIMNPEVIILSGKGAAVGRILLASAQQALHKYAIPRLAGATSLEVSELGPNAGLIGAAALVIDNFDKIRLS</sequence>
<evidence type="ECO:0000256" key="1">
    <source>
        <dbReference type="ARBA" id="ARBA00006479"/>
    </source>
</evidence>
<gene>
    <name evidence="2" type="ORF">EDD80_11153</name>
</gene>
<dbReference type="SUPFAM" id="SSF53067">
    <property type="entry name" value="Actin-like ATPase domain"/>
    <property type="match status" value="1"/>
</dbReference>
<proteinExistence type="inferred from homology"/>
<comment type="similarity">
    <text evidence="1">Belongs to the ROK (NagC/XylR) family.</text>
</comment>
<dbReference type="SUPFAM" id="SSF46785">
    <property type="entry name" value="Winged helix' DNA-binding domain"/>
    <property type="match status" value="1"/>
</dbReference>
<dbReference type="InterPro" id="IPR036390">
    <property type="entry name" value="WH_DNA-bd_sf"/>
</dbReference>
<dbReference type="InterPro" id="IPR000600">
    <property type="entry name" value="ROK"/>
</dbReference>
<name>A0A4R3KN44_9SPHI</name>
<dbReference type="Gene3D" id="3.30.420.40">
    <property type="match status" value="2"/>
</dbReference>
<protein>
    <submittedName>
        <fullName evidence="2">Putative NBD/HSP70 family sugar kinase</fullName>
    </submittedName>
</protein>
<dbReference type="InterPro" id="IPR036388">
    <property type="entry name" value="WH-like_DNA-bd_sf"/>
</dbReference>